<reference evidence="13" key="1">
    <citation type="submission" date="2022-06" db="EMBL/GenBank/DDBJ databases">
        <authorList>
            <person name="Andreotti S."/>
            <person name="Wyler E."/>
        </authorList>
    </citation>
    <scope>NUCLEOTIDE SEQUENCE</scope>
</reference>
<dbReference type="GO" id="GO:0016020">
    <property type="term" value="C:membrane"/>
    <property type="evidence" value="ECO:0007669"/>
    <property type="project" value="UniProtKB-SubCell"/>
</dbReference>
<keyword evidence="9" id="KW-0966">Cell projection</keyword>
<evidence type="ECO:0000256" key="9">
    <source>
        <dbReference type="ARBA" id="ARBA00023273"/>
    </source>
</evidence>
<evidence type="ECO:0000313" key="13">
    <source>
        <dbReference type="EMBL" id="CAH6791672.1"/>
    </source>
</evidence>
<gene>
    <name evidence="13" type="primary">Tmem237</name>
    <name evidence="13" type="ORF">PHOROB_LOCUS8774</name>
</gene>
<evidence type="ECO:0000256" key="6">
    <source>
        <dbReference type="ARBA" id="ARBA00022989"/>
    </source>
</evidence>
<evidence type="ECO:0000313" key="14">
    <source>
        <dbReference type="Proteomes" id="UP001152836"/>
    </source>
</evidence>
<accession>A0AAU9ZGG6</accession>
<name>A0AAU9ZGG6_PHORO</name>
<dbReference type="AlphaFoldDB" id="A0AAU9ZGG6"/>
<evidence type="ECO:0000256" key="2">
    <source>
        <dbReference type="ARBA" id="ARBA00004141"/>
    </source>
</evidence>
<feature type="transmembrane region" description="Helical" evidence="12">
    <location>
        <begin position="366"/>
        <end position="387"/>
    </location>
</feature>
<evidence type="ECO:0000256" key="11">
    <source>
        <dbReference type="SAM" id="MobiDB-lite"/>
    </source>
</evidence>
<proteinExistence type="inferred from homology"/>
<dbReference type="InterPro" id="IPR029409">
    <property type="entry name" value="TMEM237"/>
</dbReference>
<dbReference type="Proteomes" id="UP001152836">
    <property type="component" value="Unassembled WGS sequence"/>
</dbReference>
<comment type="similarity">
    <text evidence="3">Belongs to the TMEM237 family.</text>
</comment>
<dbReference type="PANTHER" id="PTHR28388:SF1">
    <property type="entry name" value="TRANSMEMBRANE PROTEIN 237"/>
    <property type="match status" value="1"/>
</dbReference>
<comment type="function">
    <text evidence="10">Component of the transition zone in primary cilia. Required for ciliogenesis.</text>
</comment>
<dbReference type="Pfam" id="PF15383">
    <property type="entry name" value="TMEM237"/>
    <property type="match status" value="1"/>
</dbReference>
<evidence type="ECO:0000256" key="5">
    <source>
        <dbReference type="ARBA" id="ARBA00022794"/>
    </source>
</evidence>
<sequence length="447" mass="49742">MRADSGPPLEEGHARPPRALPPVPRDNTKLDQQDRLVSEDDIPLSHPKKKKPRAKSTLATASSEGLAEPIVSRWSESSEPPAAELKECPEAPIQKRQKKIRPPPELQTSFTEKPPSPSFLHNENGMDVEPPAEAVIPKPRRKAKKTQPAELQYANELGVEDEDIITDGHRTLEQHSRFTAPTGISQPVGKVFVEKSRRFHAADRSELIKTTENIDVSMDLKPAWTTRDVALSVHRAFRMIGLFSHGFLAGCAVWNIVVIYVLAGDELSDLSNLLQQYKPLAYPFQSLLYLLLALSTVSAFDRTDFAKTSVAIRNFLALEPTALASFLYFAALILSLSQQMTSDKIHLHTPSVNGSLLAAEIEERFLRPWIIVNLVVALLVGLSWLFLSYRPSVDLSEVTPFPPPPPSNSSHVAPSKSMTISSNNYFCYIYRCKCVHSYINIQPVKPS</sequence>
<evidence type="ECO:0000256" key="12">
    <source>
        <dbReference type="SAM" id="Phobius"/>
    </source>
</evidence>
<evidence type="ECO:0000256" key="3">
    <source>
        <dbReference type="ARBA" id="ARBA00008783"/>
    </source>
</evidence>
<dbReference type="GO" id="GO:0035869">
    <property type="term" value="C:ciliary transition zone"/>
    <property type="evidence" value="ECO:0007669"/>
    <property type="project" value="TreeGrafter"/>
</dbReference>
<keyword evidence="6 12" id="KW-1133">Transmembrane helix</keyword>
<feature type="transmembrane region" description="Helical" evidence="12">
    <location>
        <begin position="312"/>
        <end position="334"/>
    </location>
</feature>
<keyword evidence="8 12" id="KW-0472">Membrane</keyword>
<protein>
    <submittedName>
        <fullName evidence="13">Tmem237 protein</fullName>
    </submittedName>
</protein>
<evidence type="ECO:0000256" key="7">
    <source>
        <dbReference type="ARBA" id="ARBA00023069"/>
    </source>
</evidence>
<feature type="transmembrane region" description="Helical" evidence="12">
    <location>
        <begin position="282"/>
        <end position="300"/>
    </location>
</feature>
<evidence type="ECO:0000256" key="10">
    <source>
        <dbReference type="ARBA" id="ARBA00025631"/>
    </source>
</evidence>
<comment type="caution">
    <text evidence="13">The sequence shown here is derived from an EMBL/GenBank/DDBJ whole genome shotgun (WGS) entry which is preliminary data.</text>
</comment>
<keyword evidence="14" id="KW-1185">Reference proteome</keyword>
<dbReference type="GO" id="GO:0060271">
    <property type="term" value="P:cilium assembly"/>
    <property type="evidence" value="ECO:0007669"/>
    <property type="project" value="TreeGrafter"/>
</dbReference>
<evidence type="ECO:0000256" key="8">
    <source>
        <dbReference type="ARBA" id="ARBA00023136"/>
    </source>
</evidence>
<keyword evidence="4 12" id="KW-0812">Transmembrane</keyword>
<dbReference type="EMBL" id="CALSGD010001444">
    <property type="protein sequence ID" value="CAH6791672.1"/>
    <property type="molecule type" value="Genomic_DNA"/>
</dbReference>
<evidence type="ECO:0000256" key="1">
    <source>
        <dbReference type="ARBA" id="ARBA00004138"/>
    </source>
</evidence>
<organism evidence="13 14">
    <name type="scientific">Phodopus roborovskii</name>
    <name type="common">Roborovski's desert hamster</name>
    <name type="synonym">Cricetulus roborovskii</name>
    <dbReference type="NCBI Taxonomy" id="109678"/>
    <lineage>
        <taxon>Eukaryota</taxon>
        <taxon>Metazoa</taxon>
        <taxon>Chordata</taxon>
        <taxon>Craniata</taxon>
        <taxon>Vertebrata</taxon>
        <taxon>Euteleostomi</taxon>
        <taxon>Mammalia</taxon>
        <taxon>Eutheria</taxon>
        <taxon>Euarchontoglires</taxon>
        <taxon>Glires</taxon>
        <taxon>Rodentia</taxon>
        <taxon>Myomorpha</taxon>
        <taxon>Muroidea</taxon>
        <taxon>Cricetidae</taxon>
        <taxon>Cricetinae</taxon>
        <taxon>Phodopus</taxon>
    </lineage>
</organism>
<feature type="compositionally biased region" description="Basic and acidic residues" evidence="11">
    <location>
        <begin position="26"/>
        <end position="38"/>
    </location>
</feature>
<dbReference type="PANTHER" id="PTHR28388">
    <property type="entry name" value="TRANSMEMBRANE PROTEIN 237"/>
    <property type="match status" value="1"/>
</dbReference>
<feature type="region of interest" description="Disordered" evidence="11">
    <location>
        <begin position="1"/>
        <end position="148"/>
    </location>
</feature>
<keyword evidence="5" id="KW-0970">Cilium biogenesis/degradation</keyword>
<evidence type="ECO:0000256" key="4">
    <source>
        <dbReference type="ARBA" id="ARBA00022692"/>
    </source>
</evidence>
<keyword evidence="7" id="KW-0969">Cilium</keyword>
<feature type="transmembrane region" description="Helical" evidence="12">
    <location>
        <begin position="242"/>
        <end position="262"/>
    </location>
</feature>
<comment type="subcellular location">
    <subcellularLocation>
        <location evidence="1">Cell projection</location>
        <location evidence="1">Cilium</location>
    </subcellularLocation>
    <subcellularLocation>
        <location evidence="2">Membrane</location>
        <topology evidence="2">Multi-pass membrane protein</topology>
    </subcellularLocation>
</comment>